<gene>
    <name evidence="1" type="ORF">EJ08DRAFT_333992</name>
</gene>
<accession>A0A9P4P127</accession>
<dbReference type="AlphaFoldDB" id="A0A9P4P127"/>
<dbReference type="EMBL" id="MU007013">
    <property type="protein sequence ID" value="KAF2435317.1"/>
    <property type="molecule type" value="Genomic_DNA"/>
</dbReference>
<evidence type="ECO:0008006" key="3">
    <source>
        <dbReference type="Google" id="ProtNLM"/>
    </source>
</evidence>
<name>A0A9P4P127_9PEZI</name>
<reference evidence="1" key="1">
    <citation type="journal article" date="2020" name="Stud. Mycol.">
        <title>101 Dothideomycetes genomes: a test case for predicting lifestyles and emergence of pathogens.</title>
        <authorList>
            <person name="Haridas S."/>
            <person name="Albert R."/>
            <person name="Binder M."/>
            <person name="Bloem J."/>
            <person name="Labutti K."/>
            <person name="Salamov A."/>
            <person name="Andreopoulos B."/>
            <person name="Baker S."/>
            <person name="Barry K."/>
            <person name="Bills G."/>
            <person name="Bluhm B."/>
            <person name="Cannon C."/>
            <person name="Castanera R."/>
            <person name="Culley D."/>
            <person name="Daum C."/>
            <person name="Ezra D."/>
            <person name="Gonzalez J."/>
            <person name="Henrissat B."/>
            <person name="Kuo A."/>
            <person name="Liang C."/>
            <person name="Lipzen A."/>
            <person name="Lutzoni F."/>
            <person name="Magnuson J."/>
            <person name="Mondo S."/>
            <person name="Nolan M."/>
            <person name="Ohm R."/>
            <person name="Pangilinan J."/>
            <person name="Park H.-J."/>
            <person name="Ramirez L."/>
            <person name="Alfaro M."/>
            <person name="Sun H."/>
            <person name="Tritt A."/>
            <person name="Yoshinaga Y."/>
            <person name="Zwiers L.-H."/>
            <person name="Turgeon B."/>
            <person name="Goodwin S."/>
            <person name="Spatafora J."/>
            <person name="Crous P."/>
            <person name="Grigoriev I."/>
        </authorList>
    </citation>
    <scope>NUCLEOTIDE SEQUENCE</scope>
    <source>
        <strain evidence="1">CBS 130266</strain>
    </source>
</reference>
<dbReference type="Proteomes" id="UP000800235">
    <property type="component" value="Unassembled WGS sequence"/>
</dbReference>
<proteinExistence type="predicted"/>
<sequence>MTSPHLNYITRDSLSYFYSLSFRTVIYHNQVLFTATTRPFDNTLRTRNSISQCETEKMSTRYNYQSPSLSRRASIRTISDTFIERDGPKHSKSAIGSTILGAAIGGYVGRANRGDKLTWLTAAAVGAFGMRKASKNIKKRKLAKEKK</sequence>
<comment type="caution">
    <text evidence="1">The sequence shown here is derived from an EMBL/GenBank/DDBJ whole genome shotgun (WGS) entry which is preliminary data.</text>
</comment>
<evidence type="ECO:0000313" key="1">
    <source>
        <dbReference type="EMBL" id="KAF2435317.1"/>
    </source>
</evidence>
<keyword evidence="2" id="KW-1185">Reference proteome</keyword>
<protein>
    <recommendedName>
        <fullName evidence="3">Glycine zipper 2TM domain-containing protein</fullName>
    </recommendedName>
</protein>
<evidence type="ECO:0000313" key="2">
    <source>
        <dbReference type="Proteomes" id="UP000800235"/>
    </source>
</evidence>
<organism evidence="1 2">
    <name type="scientific">Tothia fuscella</name>
    <dbReference type="NCBI Taxonomy" id="1048955"/>
    <lineage>
        <taxon>Eukaryota</taxon>
        <taxon>Fungi</taxon>
        <taxon>Dikarya</taxon>
        <taxon>Ascomycota</taxon>
        <taxon>Pezizomycotina</taxon>
        <taxon>Dothideomycetes</taxon>
        <taxon>Pleosporomycetidae</taxon>
        <taxon>Venturiales</taxon>
        <taxon>Cylindrosympodiaceae</taxon>
        <taxon>Tothia</taxon>
    </lineage>
</organism>